<dbReference type="EC" id="5.1.3.3" evidence="1"/>
<reference evidence="1 2" key="1">
    <citation type="submission" date="2023-07" db="EMBL/GenBank/DDBJ databases">
        <title>Genomic Encyclopedia of Type Strains, Phase IV (KMG-IV): sequencing the most valuable type-strain genomes for metagenomic binning, comparative biology and taxonomic classification.</title>
        <authorList>
            <person name="Goeker M."/>
        </authorList>
    </citation>
    <scope>NUCLEOTIDE SEQUENCE [LARGE SCALE GENOMIC DNA]</scope>
    <source>
        <strain evidence="1 2">DSM 19619</strain>
    </source>
</reference>
<dbReference type="CDD" id="cd09021">
    <property type="entry name" value="Aldose_epim_Ec_YphB"/>
    <property type="match status" value="1"/>
</dbReference>
<dbReference type="InterPro" id="IPR014718">
    <property type="entry name" value="GH-type_carb-bd"/>
</dbReference>
<evidence type="ECO:0000313" key="1">
    <source>
        <dbReference type="EMBL" id="MDQ0467057.1"/>
    </source>
</evidence>
<dbReference type="EMBL" id="JAUSVX010000001">
    <property type="protein sequence ID" value="MDQ0467057.1"/>
    <property type="molecule type" value="Genomic_DNA"/>
</dbReference>
<dbReference type="Pfam" id="PF01263">
    <property type="entry name" value="Aldose_epim"/>
    <property type="match status" value="1"/>
</dbReference>
<dbReference type="PROSITE" id="PS51257">
    <property type="entry name" value="PROKAR_LIPOPROTEIN"/>
    <property type="match status" value="1"/>
</dbReference>
<gene>
    <name evidence="1" type="ORF">QO011_000052</name>
</gene>
<keyword evidence="1" id="KW-0413">Isomerase</keyword>
<protein>
    <submittedName>
        <fullName evidence="1">Aldose 1-epimerase</fullName>
        <ecNumber evidence="1">5.1.3.3</ecNumber>
    </submittedName>
</protein>
<dbReference type="InterPro" id="IPR011013">
    <property type="entry name" value="Gal_mutarotase_sf_dom"/>
</dbReference>
<dbReference type="InterPro" id="IPR008183">
    <property type="entry name" value="Aldose_1/G6P_1-epimerase"/>
</dbReference>
<comment type="caution">
    <text evidence="1">The sequence shown here is derived from an EMBL/GenBank/DDBJ whole genome shotgun (WGS) entry which is preliminary data.</text>
</comment>
<proteinExistence type="predicted"/>
<dbReference type="Gene3D" id="2.70.98.10">
    <property type="match status" value="1"/>
</dbReference>
<sequence>MTDIRLDKDRLGAVLSTTGGCIWRFFLRRDGGEEAALLREPPAGEARAPLQAGCFPLVPFGNRIAGNAFAFEGRSYALTPNMPWDPHVLHGDGWTSEWTIEAAAADRAELAMSHRADGSPFAYDARQSFALDGDTLSVHLAVTNRGAAALPFGLGWHPYFPLTPDTRLEAPAGDHWEEGPGWLPTVRGRPPADLDFRAPAPLPRRWVNNGFEDWTGMARIRWPDRGLTLVLEADPLFRRYFLFVSDPAFDPGYAHDFFCLEPMSHSADAHNGRGGGLVVLQPGETLAGAMRLTALSG</sequence>
<dbReference type="Proteomes" id="UP001242480">
    <property type="component" value="Unassembled WGS sequence"/>
</dbReference>
<dbReference type="RefSeq" id="WP_307266214.1">
    <property type="nucleotide sequence ID" value="NZ_JAUSVX010000001.1"/>
</dbReference>
<accession>A0ABU0J1E3</accession>
<dbReference type="GO" id="GO:0004034">
    <property type="term" value="F:aldose 1-epimerase activity"/>
    <property type="evidence" value="ECO:0007669"/>
    <property type="project" value="UniProtKB-EC"/>
</dbReference>
<keyword evidence="2" id="KW-1185">Reference proteome</keyword>
<name>A0ABU0J1E3_9HYPH</name>
<organism evidence="1 2">
    <name type="scientific">Labrys wisconsinensis</name>
    <dbReference type="NCBI Taxonomy" id="425677"/>
    <lineage>
        <taxon>Bacteria</taxon>
        <taxon>Pseudomonadati</taxon>
        <taxon>Pseudomonadota</taxon>
        <taxon>Alphaproteobacteria</taxon>
        <taxon>Hyphomicrobiales</taxon>
        <taxon>Xanthobacteraceae</taxon>
        <taxon>Labrys</taxon>
    </lineage>
</organism>
<evidence type="ECO:0000313" key="2">
    <source>
        <dbReference type="Proteomes" id="UP001242480"/>
    </source>
</evidence>
<dbReference type="SUPFAM" id="SSF74650">
    <property type="entry name" value="Galactose mutarotase-like"/>
    <property type="match status" value="1"/>
</dbReference>